<dbReference type="RefSeq" id="WP_345252142.1">
    <property type="nucleotide sequence ID" value="NZ_BAABFO010000034.1"/>
</dbReference>
<name>A0ABP8HQ43_9BURK</name>
<keyword evidence="1" id="KW-0472">Membrane</keyword>
<dbReference type="Pfam" id="PF01551">
    <property type="entry name" value="Peptidase_M23"/>
    <property type="match status" value="1"/>
</dbReference>
<evidence type="ECO:0000313" key="3">
    <source>
        <dbReference type="EMBL" id="GAA4342496.1"/>
    </source>
</evidence>
<dbReference type="InterPro" id="IPR050570">
    <property type="entry name" value="Cell_wall_metabolism_enzyme"/>
</dbReference>
<dbReference type="EMBL" id="BAABFO010000034">
    <property type="protein sequence ID" value="GAA4342496.1"/>
    <property type="molecule type" value="Genomic_DNA"/>
</dbReference>
<dbReference type="Gene3D" id="2.70.70.10">
    <property type="entry name" value="Glucose Permease (Domain IIA)"/>
    <property type="match status" value="1"/>
</dbReference>
<evidence type="ECO:0000256" key="1">
    <source>
        <dbReference type="SAM" id="Phobius"/>
    </source>
</evidence>
<dbReference type="PANTHER" id="PTHR21666">
    <property type="entry name" value="PEPTIDASE-RELATED"/>
    <property type="match status" value="1"/>
</dbReference>
<keyword evidence="1" id="KW-0812">Transmembrane</keyword>
<organism evidence="3 4">
    <name type="scientific">Pigmentiphaga soli</name>
    <dbReference type="NCBI Taxonomy" id="1007095"/>
    <lineage>
        <taxon>Bacteria</taxon>
        <taxon>Pseudomonadati</taxon>
        <taxon>Pseudomonadota</taxon>
        <taxon>Betaproteobacteria</taxon>
        <taxon>Burkholderiales</taxon>
        <taxon>Alcaligenaceae</taxon>
        <taxon>Pigmentiphaga</taxon>
    </lineage>
</organism>
<dbReference type="PANTHER" id="PTHR21666:SF291">
    <property type="entry name" value="STAGE II SPORULATION PROTEIN Q"/>
    <property type="match status" value="1"/>
</dbReference>
<feature type="transmembrane region" description="Helical" evidence="1">
    <location>
        <begin position="22"/>
        <end position="41"/>
    </location>
</feature>
<reference evidence="4" key="1">
    <citation type="journal article" date="2019" name="Int. J. Syst. Evol. Microbiol.">
        <title>The Global Catalogue of Microorganisms (GCM) 10K type strain sequencing project: providing services to taxonomists for standard genome sequencing and annotation.</title>
        <authorList>
            <consortium name="The Broad Institute Genomics Platform"/>
            <consortium name="The Broad Institute Genome Sequencing Center for Infectious Disease"/>
            <person name="Wu L."/>
            <person name="Ma J."/>
        </authorList>
    </citation>
    <scope>NUCLEOTIDE SEQUENCE [LARGE SCALE GENOMIC DNA]</scope>
    <source>
        <strain evidence="4">JCM 17666</strain>
    </source>
</reference>
<dbReference type="Proteomes" id="UP001501671">
    <property type="component" value="Unassembled WGS sequence"/>
</dbReference>
<dbReference type="InterPro" id="IPR016047">
    <property type="entry name" value="M23ase_b-sheet_dom"/>
</dbReference>
<keyword evidence="1" id="KW-1133">Transmembrane helix</keyword>
<accession>A0ABP8HQ43</accession>
<evidence type="ECO:0000259" key="2">
    <source>
        <dbReference type="Pfam" id="PF01551"/>
    </source>
</evidence>
<gene>
    <name evidence="3" type="ORF">GCM10023144_44550</name>
</gene>
<dbReference type="SUPFAM" id="SSF51261">
    <property type="entry name" value="Duplicated hybrid motif"/>
    <property type="match status" value="1"/>
</dbReference>
<evidence type="ECO:0000313" key="4">
    <source>
        <dbReference type="Proteomes" id="UP001501671"/>
    </source>
</evidence>
<proteinExistence type="predicted"/>
<feature type="domain" description="M23ase beta-sheet core" evidence="2">
    <location>
        <begin position="198"/>
        <end position="292"/>
    </location>
</feature>
<keyword evidence="4" id="KW-1185">Reference proteome</keyword>
<sequence length="319" mass="33733">MQIIIVHPRLQEARTLNVTPRIAAAAAVSLAALLVLAAIVLQGVGSRLGLSWLGGTPAHAVADARRQQQQQAFLRDNMHLLARRVGEMQAKLMQLDALGERVAGLAGVSPAFNFKQAAGRGGLLVAPHEMSPQEVGAELDKLETQLAERSDYLSVLDAQLTTLSVRRSMTPTVLPVDHAYNGSSFGWRVDPFTGARALHEGIDFVAPAGTPIVAAAGGVVVAAEYHSGYGYMVDIDHGNDLITRYAHTSRLLVKTGDLVRRGQRIALVGSTGRSTGSHLHFEVRISGVAVDPNRFLARGPANAPLLPAPAIASGPAPLD</sequence>
<dbReference type="CDD" id="cd12797">
    <property type="entry name" value="M23_peptidase"/>
    <property type="match status" value="1"/>
</dbReference>
<comment type="caution">
    <text evidence="3">The sequence shown here is derived from an EMBL/GenBank/DDBJ whole genome shotgun (WGS) entry which is preliminary data.</text>
</comment>
<protein>
    <submittedName>
        <fullName evidence="3">M23 family metallopeptidase</fullName>
    </submittedName>
</protein>
<dbReference type="InterPro" id="IPR011055">
    <property type="entry name" value="Dup_hybrid_motif"/>
</dbReference>